<evidence type="ECO:0000256" key="4">
    <source>
        <dbReference type="ARBA" id="ARBA00022490"/>
    </source>
</evidence>
<dbReference type="Gene3D" id="3.90.79.10">
    <property type="entry name" value="Nucleoside Triphosphate Pyrophosphohydrolase"/>
    <property type="match status" value="1"/>
</dbReference>
<comment type="cofactor">
    <cofactor evidence="10">
        <name>Mg(2+)</name>
        <dbReference type="ChEBI" id="CHEBI:18420"/>
    </cofactor>
    <text evidence="10">Binds 1 Mg(2+) ion per subunit. The magnesium ion binds only when substrate is bound.</text>
</comment>
<feature type="region of interest" description="Disordered" evidence="11">
    <location>
        <begin position="205"/>
        <end position="228"/>
    </location>
</feature>
<evidence type="ECO:0000256" key="10">
    <source>
        <dbReference type="HAMAP-Rule" id="MF_00202"/>
    </source>
</evidence>
<evidence type="ECO:0000256" key="2">
    <source>
        <dbReference type="ARBA" id="ARBA00007579"/>
    </source>
</evidence>
<evidence type="ECO:0000256" key="9">
    <source>
        <dbReference type="ARBA" id="ARBA00023235"/>
    </source>
</evidence>
<evidence type="ECO:0000256" key="8">
    <source>
        <dbReference type="ARBA" id="ARBA00023229"/>
    </source>
</evidence>
<dbReference type="EC" id="5.3.3.2" evidence="3 10"/>
<feature type="binding site" evidence="10">
    <location>
        <position position="77"/>
    </location>
    <ligand>
        <name>Mn(2+)</name>
        <dbReference type="ChEBI" id="CHEBI:29035"/>
    </ligand>
</feature>
<evidence type="ECO:0000256" key="7">
    <source>
        <dbReference type="ARBA" id="ARBA00023211"/>
    </source>
</evidence>
<feature type="binding site" evidence="10">
    <location>
        <position position="33"/>
    </location>
    <ligand>
        <name>Mn(2+)</name>
        <dbReference type="ChEBI" id="CHEBI:29035"/>
    </ligand>
</feature>
<dbReference type="GO" id="GO:0004452">
    <property type="term" value="F:isopentenyl-diphosphate delta-isomerase activity"/>
    <property type="evidence" value="ECO:0007669"/>
    <property type="project" value="UniProtKB-UniRule"/>
</dbReference>
<dbReference type="FunFam" id="3.90.79.10:FF:000009">
    <property type="entry name" value="Isopentenyl-diphosphate Delta-isomerase"/>
    <property type="match status" value="1"/>
</dbReference>
<feature type="domain" description="Nudix hydrolase" evidence="12">
    <location>
        <begin position="38"/>
        <end position="172"/>
    </location>
</feature>
<comment type="similarity">
    <text evidence="2 10">Belongs to the IPP isomerase type 1 family.</text>
</comment>
<dbReference type="UniPathway" id="UPA00059">
    <property type="reaction ID" value="UER00104"/>
</dbReference>
<evidence type="ECO:0000256" key="11">
    <source>
        <dbReference type="SAM" id="MobiDB-lite"/>
    </source>
</evidence>
<feature type="binding site" evidence="10">
    <location>
        <position position="124"/>
    </location>
    <ligand>
        <name>Mn(2+)</name>
        <dbReference type="ChEBI" id="CHEBI:29035"/>
    </ligand>
</feature>
<dbReference type="InterPro" id="IPR056375">
    <property type="entry name" value="Idi_bact"/>
</dbReference>
<feature type="active site" evidence="10">
    <location>
        <position position="124"/>
    </location>
</feature>
<name>A0A653F1C7_9MYCO</name>
<keyword evidence="5 10" id="KW-0479">Metal-binding</keyword>
<organism evidence="13">
    <name type="scientific">Mycobacterium riyadhense</name>
    <dbReference type="NCBI Taxonomy" id="486698"/>
    <lineage>
        <taxon>Bacteria</taxon>
        <taxon>Bacillati</taxon>
        <taxon>Actinomycetota</taxon>
        <taxon>Actinomycetes</taxon>
        <taxon>Mycobacteriales</taxon>
        <taxon>Mycobacteriaceae</taxon>
        <taxon>Mycobacterium</taxon>
    </lineage>
</organism>
<dbReference type="PANTHER" id="PTHR10885">
    <property type="entry name" value="ISOPENTENYL-DIPHOSPHATE DELTA-ISOMERASE"/>
    <property type="match status" value="1"/>
</dbReference>
<dbReference type="CDD" id="cd02885">
    <property type="entry name" value="NUDIX_IPP_Isomerase"/>
    <property type="match status" value="1"/>
</dbReference>
<dbReference type="PANTHER" id="PTHR10885:SF0">
    <property type="entry name" value="ISOPENTENYL-DIPHOSPHATE DELTA-ISOMERASE"/>
    <property type="match status" value="1"/>
</dbReference>
<dbReference type="EMBL" id="LR589158">
    <property type="protein sequence ID" value="VTP03410.1"/>
    <property type="molecule type" value="Genomic_DNA"/>
</dbReference>
<dbReference type="GO" id="GO:0046872">
    <property type="term" value="F:metal ion binding"/>
    <property type="evidence" value="ECO:0007669"/>
    <property type="project" value="UniProtKB-KW"/>
</dbReference>
<feature type="binding site" evidence="10">
    <location>
        <position position="122"/>
    </location>
    <ligand>
        <name>Mn(2+)</name>
        <dbReference type="ChEBI" id="CHEBI:29035"/>
    </ligand>
</feature>
<reference evidence="13" key="1">
    <citation type="submission" date="2019-05" db="EMBL/GenBank/DDBJ databases">
        <authorList>
            <person name="Naeem R."/>
            <person name="Antony C."/>
            <person name="Guan Q."/>
        </authorList>
    </citation>
    <scope>NUCLEOTIDE SEQUENCE</scope>
    <source>
        <strain evidence="13">2</strain>
    </source>
</reference>
<evidence type="ECO:0000256" key="1">
    <source>
        <dbReference type="ARBA" id="ARBA00004826"/>
    </source>
</evidence>
<protein>
    <recommendedName>
        <fullName evidence="3 10">Isopentenyl-diphosphate Delta-isomerase</fullName>
        <shortName evidence="10">IPP isomerase</shortName>
        <ecNumber evidence="3 10">5.3.3.2</ecNumber>
    </recommendedName>
    <alternativeName>
        <fullName evidence="10">IPP:DMAPP isomerase</fullName>
    </alternativeName>
    <alternativeName>
        <fullName evidence="10">Isopentenyl pyrophosphate isomerase</fullName>
    </alternativeName>
</protein>
<dbReference type="PROSITE" id="PS51462">
    <property type="entry name" value="NUDIX"/>
    <property type="match status" value="1"/>
</dbReference>
<keyword evidence="6 10" id="KW-0460">Magnesium</keyword>
<feature type="compositionally biased region" description="Basic and acidic residues" evidence="11">
    <location>
        <begin position="207"/>
        <end position="218"/>
    </location>
</feature>
<dbReference type="GO" id="GO:0008299">
    <property type="term" value="P:isoprenoid biosynthetic process"/>
    <property type="evidence" value="ECO:0007669"/>
    <property type="project" value="UniProtKB-UniRule"/>
</dbReference>
<evidence type="ECO:0000256" key="3">
    <source>
        <dbReference type="ARBA" id="ARBA00012057"/>
    </source>
</evidence>
<feature type="binding site" evidence="10">
    <location>
        <position position="40"/>
    </location>
    <ligand>
        <name>Mn(2+)</name>
        <dbReference type="ChEBI" id="CHEBI:29035"/>
    </ligand>
</feature>
<dbReference type="RefSeq" id="WP_204079675.1">
    <property type="nucleotide sequence ID" value="NZ_CAJMWI010000001.1"/>
</dbReference>
<dbReference type="InterPro" id="IPR011876">
    <property type="entry name" value="IsopentenylPP_isomerase_typ1"/>
</dbReference>
<keyword evidence="7 10" id="KW-0464">Manganese</keyword>
<comment type="subcellular location">
    <subcellularLocation>
        <location evidence="10">Cytoplasm</location>
    </subcellularLocation>
</comment>
<dbReference type="SUPFAM" id="SSF55811">
    <property type="entry name" value="Nudix"/>
    <property type="match status" value="1"/>
</dbReference>
<keyword evidence="4 10" id="KW-0963">Cytoplasm</keyword>
<comment type="cofactor">
    <cofactor evidence="10">
        <name>Mn(2+)</name>
        <dbReference type="ChEBI" id="CHEBI:29035"/>
    </cofactor>
    <text evidence="10">Binds 1 Mn(2+) ion per subunit.</text>
</comment>
<evidence type="ECO:0000256" key="6">
    <source>
        <dbReference type="ARBA" id="ARBA00022842"/>
    </source>
</evidence>
<dbReference type="Pfam" id="PF00293">
    <property type="entry name" value="NUDIX"/>
    <property type="match status" value="1"/>
</dbReference>
<comment type="pathway">
    <text evidence="1 10">Isoprenoid biosynthesis; dimethylallyl diphosphate biosynthesis; dimethylallyl diphosphate from isopentenyl diphosphate: step 1/1.</text>
</comment>
<dbReference type="NCBIfam" id="TIGR02150">
    <property type="entry name" value="IPP_isom_1"/>
    <property type="match status" value="1"/>
</dbReference>
<accession>A0A653F1C7</accession>
<dbReference type="AlphaFoldDB" id="A0A653F1C7"/>
<evidence type="ECO:0000256" key="5">
    <source>
        <dbReference type="ARBA" id="ARBA00022723"/>
    </source>
</evidence>
<feature type="binding site" evidence="10">
    <location>
        <position position="95"/>
    </location>
    <ligand>
        <name>Mg(2+)</name>
        <dbReference type="ChEBI" id="CHEBI:18420"/>
    </ligand>
</feature>
<dbReference type="GO" id="GO:0050992">
    <property type="term" value="P:dimethylallyl diphosphate biosynthetic process"/>
    <property type="evidence" value="ECO:0007669"/>
    <property type="project" value="UniProtKB-UniRule"/>
</dbReference>
<gene>
    <name evidence="10 13" type="primary">idi</name>
    <name evidence="13" type="ORF">BIN_B_05021</name>
</gene>
<evidence type="ECO:0000313" key="13">
    <source>
        <dbReference type="EMBL" id="VTP03410.1"/>
    </source>
</evidence>
<comment type="catalytic activity">
    <reaction evidence="10">
        <text>isopentenyl diphosphate = dimethylallyl diphosphate</text>
        <dbReference type="Rhea" id="RHEA:23284"/>
        <dbReference type="ChEBI" id="CHEBI:57623"/>
        <dbReference type="ChEBI" id="CHEBI:128769"/>
        <dbReference type="EC" id="5.3.3.2"/>
    </reaction>
</comment>
<keyword evidence="9 10" id="KW-0413">Isomerase</keyword>
<evidence type="ECO:0000259" key="12">
    <source>
        <dbReference type="PROSITE" id="PS51462"/>
    </source>
</evidence>
<keyword evidence="8 10" id="KW-0414">Isoprene biosynthesis</keyword>
<dbReference type="InterPro" id="IPR015797">
    <property type="entry name" value="NUDIX_hydrolase-like_dom_sf"/>
</dbReference>
<sequence>MLITPQPTSPDERVVLVDEWGGAVGVADKATVHTSDTPLHLAFSSYVFDAADRVLITRRATTKRTWPGVWTNSCCGHPLPGESLPDAIRRRLADELELPTDSVDLILPGFRYRATMADGTMENEICPVYRVQVDQQPRPNSFEVDEIRWIPWEQFVDDVTAGIIAPVSPWCRSQLELLIKLGPYPAQWPVADDCQLPTAARCAGKRSHGDAGLRRTGERQSPVVDQGR</sequence>
<comment type="function">
    <text evidence="10">Catalyzes the 1,3-allylic rearrangement of the homoallylic substrate isopentenyl (IPP) to its highly electrophilic allylic isomer, dimethylallyl diphosphate (DMAPP).</text>
</comment>
<dbReference type="GO" id="GO:0005737">
    <property type="term" value="C:cytoplasm"/>
    <property type="evidence" value="ECO:0007669"/>
    <property type="project" value="UniProtKB-SubCell"/>
</dbReference>
<dbReference type="InterPro" id="IPR000086">
    <property type="entry name" value="NUDIX_hydrolase_dom"/>
</dbReference>
<dbReference type="NCBIfam" id="NF002995">
    <property type="entry name" value="PRK03759.1"/>
    <property type="match status" value="1"/>
</dbReference>
<feature type="active site" evidence="10">
    <location>
        <position position="75"/>
    </location>
</feature>
<proteinExistence type="inferred from homology"/>
<dbReference type="HAMAP" id="MF_00202">
    <property type="entry name" value="Idi"/>
    <property type="match status" value="1"/>
</dbReference>